<feature type="compositionally biased region" description="Low complexity" evidence="1">
    <location>
        <begin position="60"/>
        <end position="73"/>
    </location>
</feature>
<evidence type="ECO:0000313" key="3">
    <source>
        <dbReference type="Proteomes" id="UP000246464"/>
    </source>
</evidence>
<proteinExistence type="predicted"/>
<organism evidence="2 3">
    <name type="scientific">Scophthalmus maximus</name>
    <name type="common">Turbot</name>
    <name type="synonym">Psetta maxima</name>
    <dbReference type="NCBI Taxonomy" id="52904"/>
    <lineage>
        <taxon>Eukaryota</taxon>
        <taxon>Metazoa</taxon>
        <taxon>Chordata</taxon>
        <taxon>Craniata</taxon>
        <taxon>Vertebrata</taxon>
        <taxon>Euteleostomi</taxon>
        <taxon>Actinopterygii</taxon>
        <taxon>Neopterygii</taxon>
        <taxon>Teleostei</taxon>
        <taxon>Neoteleostei</taxon>
        <taxon>Acanthomorphata</taxon>
        <taxon>Carangaria</taxon>
        <taxon>Pleuronectiformes</taxon>
        <taxon>Pleuronectoidei</taxon>
        <taxon>Scophthalmidae</taxon>
        <taxon>Scophthalmus</taxon>
    </lineage>
</organism>
<evidence type="ECO:0000313" key="2">
    <source>
        <dbReference type="EMBL" id="AWP01868.1"/>
    </source>
</evidence>
<reference evidence="2 3" key="1">
    <citation type="submission" date="2017-12" db="EMBL/GenBank/DDBJ databases">
        <title>Integrating genomic resources of turbot (Scophthalmus maximus) in depth evaluation of genetic and physical mapping variation across individuals.</title>
        <authorList>
            <person name="Martinez P."/>
        </authorList>
    </citation>
    <scope>NUCLEOTIDE SEQUENCE [LARGE SCALE GENOMIC DNA]</scope>
</reference>
<dbReference type="EMBL" id="CP026247">
    <property type="protein sequence ID" value="AWP01868.1"/>
    <property type="molecule type" value="Genomic_DNA"/>
</dbReference>
<evidence type="ECO:0000256" key="1">
    <source>
        <dbReference type="SAM" id="MobiDB-lite"/>
    </source>
</evidence>
<feature type="compositionally biased region" description="Basic and acidic residues" evidence="1">
    <location>
        <begin position="12"/>
        <end position="27"/>
    </location>
</feature>
<keyword evidence="3" id="KW-1185">Reference proteome</keyword>
<feature type="region of interest" description="Disordered" evidence="1">
    <location>
        <begin position="1"/>
        <end position="73"/>
    </location>
</feature>
<dbReference type="Proteomes" id="UP000246464">
    <property type="component" value="Chromosome 5"/>
</dbReference>
<accession>A0A2U9BCZ3</accession>
<protein>
    <submittedName>
        <fullName evidence="2">Uncharacterized protein</fullName>
    </submittedName>
</protein>
<sequence>MSTLAESGVKSASDRKSPKLLTQHREPTVQTSSRAETCGGDGESSAPGAGHCARGRRSAAARGGPRGRTTAGRQCDAAALSLLSCRSGDVPEGERWTPQLGGFIPVKRPCGPDGAENMTRALSILAYLLSLVHCECVFPSICAWTSSFFLDSSGVCFQIVASVGETASVPE</sequence>
<dbReference type="AlphaFoldDB" id="A0A2U9BCZ3"/>
<name>A0A2U9BCZ3_SCOMX</name>
<gene>
    <name evidence="2" type="ORF">SMAX5B_013178</name>
</gene>